<keyword evidence="10" id="KW-1185">Reference proteome</keyword>
<protein>
    <recommendedName>
        <fullName evidence="5 6">Diaminopimelate decarboxylase</fullName>
        <shortName evidence="5">DAP decarboxylase</shortName>
        <shortName evidence="5">DAPDC</shortName>
        <ecNumber evidence="5 6">4.1.1.20</ecNumber>
    </recommendedName>
</protein>
<dbReference type="InterPro" id="IPR002986">
    <property type="entry name" value="DAP_deCOOHase_LysA"/>
</dbReference>
<dbReference type="CDD" id="cd06828">
    <property type="entry name" value="PLPDE_III_DapDC"/>
    <property type="match status" value="1"/>
</dbReference>
<feature type="binding site" evidence="5">
    <location>
        <begin position="287"/>
        <end position="290"/>
    </location>
    <ligand>
        <name>pyridoxal 5'-phosphate</name>
        <dbReference type="ChEBI" id="CHEBI:597326"/>
    </ligand>
</feature>
<gene>
    <name evidence="5 9" type="primary">lysA</name>
    <name evidence="9" type="ORF">ISU02_09245</name>
</gene>
<dbReference type="Pfam" id="PF02784">
    <property type="entry name" value="Orn_Arg_deC_N"/>
    <property type="match status" value="1"/>
</dbReference>
<dbReference type="GO" id="GO:0008836">
    <property type="term" value="F:diaminopimelate decarboxylase activity"/>
    <property type="evidence" value="ECO:0007669"/>
    <property type="project" value="UniProtKB-EC"/>
</dbReference>
<comment type="similarity">
    <text evidence="5">Belongs to the Orn/Lys/Arg decarboxylase class-II family. LysA subfamily.</text>
</comment>
<feature type="binding site" evidence="5">
    <location>
        <position position="290"/>
    </location>
    <ligand>
        <name>substrate</name>
    </ligand>
</feature>
<dbReference type="InterPro" id="IPR009006">
    <property type="entry name" value="Ala_racemase/Decarboxylase_C"/>
</dbReference>
<feature type="domain" description="Orn/DAP/Arg decarboxylase 2 N-terminal" evidence="8">
    <location>
        <begin position="37"/>
        <end position="294"/>
    </location>
</feature>
<dbReference type="Gene3D" id="3.20.20.10">
    <property type="entry name" value="Alanine racemase"/>
    <property type="match status" value="1"/>
</dbReference>
<keyword evidence="5" id="KW-0028">Amino-acid biosynthesis</keyword>
<evidence type="ECO:0000259" key="8">
    <source>
        <dbReference type="Pfam" id="PF02784"/>
    </source>
</evidence>
<evidence type="ECO:0000256" key="3">
    <source>
        <dbReference type="ARBA" id="ARBA00022898"/>
    </source>
</evidence>
<evidence type="ECO:0000313" key="9">
    <source>
        <dbReference type="EMBL" id="MBF4693305.1"/>
    </source>
</evidence>
<dbReference type="PANTHER" id="PTHR43727:SF2">
    <property type="entry name" value="GROUP IV DECARBOXYLASE"/>
    <property type="match status" value="1"/>
</dbReference>
<evidence type="ECO:0000256" key="6">
    <source>
        <dbReference type="NCBIfam" id="TIGR01048"/>
    </source>
</evidence>
<organism evidence="9 10">
    <name type="scientific">Fusibacter ferrireducens</name>
    <dbReference type="NCBI Taxonomy" id="2785058"/>
    <lineage>
        <taxon>Bacteria</taxon>
        <taxon>Bacillati</taxon>
        <taxon>Bacillota</taxon>
        <taxon>Clostridia</taxon>
        <taxon>Eubacteriales</taxon>
        <taxon>Eubacteriales Family XII. Incertae Sedis</taxon>
        <taxon>Fusibacter</taxon>
    </lineage>
</organism>
<dbReference type="RefSeq" id="WP_194701547.1">
    <property type="nucleotide sequence ID" value="NZ_JADKNH010000005.1"/>
</dbReference>
<dbReference type="HAMAP" id="MF_02120">
    <property type="entry name" value="LysA"/>
    <property type="match status" value="1"/>
</dbReference>
<dbReference type="EC" id="4.1.1.20" evidence="5 6"/>
<dbReference type="PANTHER" id="PTHR43727">
    <property type="entry name" value="DIAMINOPIMELATE DECARBOXYLASE"/>
    <property type="match status" value="1"/>
</dbReference>
<comment type="catalytic activity">
    <reaction evidence="5 7">
        <text>meso-2,6-diaminopimelate + H(+) = L-lysine + CO2</text>
        <dbReference type="Rhea" id="RHEA:15101"/>
        <dbReference type="ChEBI" id="CHEBI:15378"/>
        <dbReference type="ChEBI" id="CHEBI:16526"/>
        <dbReference type="ChEBI" id="CHEBI:32551"/>
        <dbReference type="ChEBI" id="CHEBI:57791"/>
        <dbReference type="EC" id="4.1.1.20"/>
    </reaction>
</comment>
<comment type="subunit">
    <text evidence="5">Homodimer.</text>
</comment>
<keyword evidence="5 7" id="KW-0457">Lysine biosynthesis</keyword>
<feature type="binding site" evidence="5">
    <location>
        <position position="387"/>
    </location>
    <ligand>
        <name>substrate</name>
    </ligand>
</feature>
<dbReference type="InterPro" id="IPR029066">
    <property type="entry name" value="PLP-binding_barrel"/>
</dbReference>
<evidence type="ECO:0000256" key="1">
    <source>
        <dbReference type="ARBA" id="ARBA00001933"/>
    </source>
</evidence>
<dbReference type="Gene3D" id="2.40.37.10">
    <property type="entry name" value="Lyase, Ornithine Decarboxylase, Chain A, domain 1"/>
    <property type="match status" value="1"/>
</dbReference>
<dbReference type="InterPro" id="IPR022653">
    <property type="entry name" value="De-COase2_pyr-phos_BS"/>
</dbReference>
<dbReference type="SUPFAM" id="SSF51419">
    <property type="entry name" value="PLP-binding barrel"/>
    <property type="match status" value="1"/>
</dbReference>
<dbReference type="PROSITE" id="PS00878">
    <property type="entry name" value="ODR_DC_2_1"/>
    <property type="match status" value="1"/>
</dbReference>
<feature type="binding site" evidence="5">
    <location>
        <position position="387"/>
    </location>
    <ligand>
        <name>pyridoxal 5'-phosphate</name>
        <dbReference type="ChEBI" id="CHEBI:597326"/>
    </ligand>
</feature>
<comment type="cofactor">
    <cofactor evidence="1 5 7">
        <name>pyridoxal 5'-phosphate</name>
        <dbReference type="ChEBI" id="CHEBI:597326"/>
    </cofactor>
</comment>
<dbReference type="InterPro" id="IPR000183">
    <property type="entry name" value="Orn/DAP/Arg_de-COase"/>
</dbReference>
<dbReference type="InterPro" id="IPR022644">
    <property type="entry name" value="De-COase2_N"/>
</dbReference>
<feature type="modified residue" description="N6-(pyridoxal phosphate)lysine" evidence="5">
    <location>
        <position position="63"/>
    </location>
</feature>
<keyword evidence="3 5" id="KW-0663">Pyridoxal phosphate</keyword>
<feature type="binding site" evidence="5">
    <location>
        <position position="331"/>
    </location>
    <ligand>
        <name>substrate</name>
    </ligand>
</feature>
<name>A0ABR9ZS86_9FIRM</name>
<sequence length="434" mass="48202">MHQHITIKDQQLFIEGCNALTLAKTYKTPLYVLSETTIREKFREIRTQFLERHPNTIAAYASKAFLTTAFVKLVAQEGFYMDVVSGGELFTALNAQFPMERVIFHGNNKSKEELEMAVVNKVGRIVVDNTTELEILASIAEQHQTQMNILFRITPGVSSSTHDYIATGKKDSKFGISLDDFVIMPAIEDAIKAPFLNFLGFHFHVGSQIFDHNSHVMATQIALDLIKRVKTTYNYDITELNTGGGFGIKYTDTCTPQTIGYFTDAIVDTIDQYCEANHLVRPRICIEPGRFIVGEAGTTLYTIGAVKEIKDLKTYVAVDGGMTDNIRPALYQAKYSALLANRPLEETAGEVTLCGKCCESGDLLVEHLPLPKAVAGDVVAVFSTGAYNYSMASHYNKHVIPAVVLVSGEKAYEIVERETYADLIKHDVVPPHLK</sequence>
<dbReference type="PRINTS" id="PR01179">
    <property type="entry name" value="ODADCRBXLASE"/>
</dbReference>
<dbReference type="PRINTS" id="PR01181">
    <property type="entry name" value="DAPDCRBXLASE"/>
</dbReference>
<keyword evidence="4 5" id="KW-0456">Lyase</keyword>
<comment type="pathway">
    <text evidence="5 7">Amino-acid biosynthesis; L-lysine biosynthesis via DAP pathway; L-lysine from DL-2,6-diaminopimelate: step 1/1.</text>
</comment>
<evidence type="ECO:0000256" key="7">
    <source>
        <dbReference type="RuleBase" id="RU003738"/>
    </source>
</evidence>
<evidence type="ECO:0000256" key="4">
    <source>
        <dbReference type="ARBA" id="ARBA00023239"/>
    </source>
</evidence>
<evidence type="ECO:0000256" key="5">
    <source>
        <dbReference type="HAMAP-Rule" id="MF_02120"/>
    </source>
</evidence>
<accession>A0ABR9ZS86</accession>
<keyword evidence="2 5" id="KW-0210">Decarboxylase</keyword>
<evidence type="ECO:0000313" key="10">
    <source>
        <dbReference type="Proteomes" id="UP000614200"/>
    </source>
</evidence>
<dbReference type="EMBL" id="JADKNH010000005">
    <property type="protein sequence ID" value="MBF4693305.1"/>
    <property type="molecule type" value="Genomic_DNA"/>
</dbReference>
<comment type="caution">
    <text evidence="9">The sequence shown here is derived from an EMBL/GenBank/DDBJ whole genome shotgun (WGS) entry which is preliminary data.</text>
</comment>
<feature type="binding site" evidence="5">
    <location>
        <position position="327"/>
    </location>
    <ligand>
        <name>substrate</name>
    </ligand>
</feature>
<evidence type="ECO:0000256" key="2">
    <source>
        <dbReference type="ARBA" id="ARBA00022793"/>
    </source>
</evidence>
<dbReference type="Proteomes" id="UP000614200">
    <property type="component" value="Unassembled WGS sequence"/>
</dbReference>
<comment type="function">
    <text evidence="5">Specifically catalyzes the decarboxylation of meso-diaminopimelate (meso-DAP) to L-lysine.</text>
</comment>
<proteinExistence type="inferred from homology"/>
<reference evidence="9 10" key="1">
    <citation type="submission" date="2020-11" db="EMBL/GenBank/DDBJ databases">
        <title>Fusibacter basophilias sp. nov.</title>
        <authorList>
            <person name="Qiu D."/>
        </authorList>
    </citation>
    <scope>NUCLEOTIDE SEQUENCE [LARGE SCALE GENOMIC DNA]</scope>
    <source>
        <strain evidence="9 10">Q10-2</strain>
    </source>
</reference>
<dbReference type="SUPFAM" id="SSF50621">
    <property type="entry name" value="Alanine racemase C-terminal domain-like"/>
    <property type="match status" value="1"/>
</dbReference>
<feature type="binding site" evidence="5">
    <location>
        <position position="359"/>
    </location>
    <ligand>
        <name>substrate</name>
    </ligand>
</feature>
<dbReference type="NCBIfam" id="TIGR01048">
    <property type="entry name" value="lysA"/>
    <property type="match status" value="1"/>
</dbReference>
<feature type="binding site" evidence="5">
    <location>
        <position position="245"/>
    </location>
    <ligand>
        <name>pyridoxal 5'-phosphate</name>
        <dbReference type="ChEBI" id="CHEBI:597326"/>
    </ligand>
</feature>